<accession>A0A848HH18</accession>
<organism evidence="1 2">
    <name type="scientific">Massilia polaris</name>
    <dbReference type="NCBI Taxonomy" id="2728846"/>
    <lineage>
        <taxon>Bacteria</taxon>
        <taxon>Pseudomonadati</taxon>
        <taxon>Pseudomonadota</taxon>
        <taxon>Betaproteobacteria</taxon>
        <taxon>Burkholderiales</taxon>
        <taxon>Oxalobacteraceae</taxon>
        <taxon>Telluria group</taxon>
        <taxon>Massilia</taxon>
    </lineage>
</organism>
<reference evidence="1 2" key="1">
    <citation type="submission" date="2020-04" db="EMBL/GenBank/DDBJ databases">
        <title>Massilia sp. RP-1-19 isolated from soil.</title>
        <authorList>
            <person name="Dahal R.H."/>
        </authorList>
    </citation>
    <scope>NUCLEOTIDE SEQUENCE [LARGE SCALE GENOMIC DNA]</scope>
    <source>
        <strain evidence="1 2">RP-1-19</strain>
    </source>
</reference>
<dbReference type="AlphaFoldDB" id="A0A848HH18"/>
<evidence type="ECO:0000313" key="1">
    <source>
        <dbReference type="EMBL" id="NML60357.1"/>
    </source>
</evidence>
<gene>
    <name evidence="1" type="ORF">HHL21_04490</name>
</gene>
<sequence>MQFSEPEHRWQLTQGQLVRHMICGDEAVLYNELSGDTHLVDSDVIAVLLALRAGAAGVPELCARLDAGADAAAGIGTILAGLRHLALVEWAT</sequence>
<protein>
    <submittedName>
        <fullName evidence="1">HPr-rel-A system PqqD family peptide chaperone</fullName>
    </submittedName>
</protein>
<name>A0A848HH18_9BURK</name>
<dbReference type="NCBIfam" id="TIGR04353">
    <property type="entry name" value="PqqD_rel_X"/>
    <property type="match status" value="1"/>
</dbReference>
<dbReference type="RefSeq" id="WP_169464062.1">
    <property type="nucleotide sequence ID" value="NZ_JABBGG010000002.1"/>
</dbReference>
<dbReference type="EMBL" id="JABBGG010000002">
    <property type="protein sequence ID" value="NML60357.1"/>
    <property type="molecule type" value="Genomic_DNA"/>
</dbReference>
<proteinExistence type="predicted"/>
<keyword evidence="2" id="KW-1185">Reference proteome</keyword>
<evidence type="ECO:0000313" key="2">
    <source>
        <dbReference type="Proteomes" id="UP000583752"/>
    </source>
</evidence>
<dbReference type="Proteomes" id="UP000583752">
    <property type="component" value="Unassembled WGS sequence"/>
</dbReference>
<dbReference type="InterPro" id="IPR027599">
    <property type="entry name" value="PqqD-rel_X"/>
</dbReference>
<comment type="caution">
    <text evidence="1">The sequence shown here is derived from an EMBL/GenBank/DDBJ whole genome shotgun (WGS) entry which is preliminary data.</text>
</comment>